<name>A0A8H4AC42_GIGMA</name>
<dbReference type="Proteomes" id="UP000439903">
    <property type="component" value="Unassembled WGS sequence"/>
</dbReference>
<keyword evidence="3" id="KW-1185">Reference proteome</keyword>
<accession>A0A8H4AC42</accession>
<evidence type="ECO:0000313" key="2">
    <source>
        <dbReference type="EMBL" id="KAF0477725.1"/>
    </source>
</evidence>
<evidence type="ECO:0000313" key="3">
    <source>
        <dbReference type="Proteomes" id="UP000439903"/>
    </source>
</evidence>
<keyword evidence="1" id="KW-1133">Transmembrane helix</keyword>
<reference evidence="2 3" key="1">
    <citation type="journal article" date="2019" name="Environ. Microbiol.">
        <title>At the nexus of three kingdoms: the genome of the mycorrhizal fungus Gigaspora margarita provides insights into plant, endobacterial and fungal interactions.</title>
        <authorList>
            <person name="Venice F."/>
            <person name="Ghignone S."/>
            <person name="Salvioli di Fossalunga A."/>
            <person name="Amselem J."/>
            <person name="Novero M."/>
            <person name="Xianan X."/>
            <person name="Sedzielewska Toro K."/>
            <person name="Morin E."/>
            <person name="Lipzen A."/>
            <person name="Grigoriev I.V."/>
            <person name="Henrissat B."/>
            <person name="Martin F.M."/>
            <person name="Bonfante P."/>
        </authorList>
    </citation>
    <scope>NUCLEOTIDE SEQUENCE [LARGE SCALE GENOMIC DNA]</scope>
    <source>
        <strain evidence="2 3">BEG34</strain>
    </source>
</reference>
<dbReference type="OrthoDB" id="2366687at2759"/>
<keyword evidence="1" id="KW-0472">Membrane</keyword>
<comment type="caution">
    <text evidence="2">The sequence shown here is derived from an EMBL/GenBank/DDBJ whole genome shotgun (WGS) entry which is preliminary data.</text>
</comment>
<sequence length="93" mass="10543">MQMAKILLKFVIYGVQVIGACINIYSIIWHSGSVYLFGLVDTCILPMNPESAYGLEQALAVLQTLKFKYYLASSFIIDVENFVLKKEMLNNDK</sequence>
<protein>
    <submittedName>
        <fullName evidence="2">Uncharacterized protein</fullName>
    </submittedName>
</protein>
<dbReference type="EMBL" id="WTPW01000815">
    <property type="protein sequence ID" value="KAF0477725.1"/>
    <property type="molecule type" value="Genomic_DNA"/>
</dbReference>
<feature type="transmembrane region" description="Helical" evidence="1">
    <location>
        <begin position="7"/>
        <end position="28"/>
    </location>
</feature>
<proteinExistence type="predicted"/>
<gene>
    <name evidence="2" type="ORF">F8M41_024225</name>
</gene>
<dbReference type="AlphaFoldDB" id="A0A8H4AC42"/>
<keyword evidence="1" id="KW-0812">Transmembrane</keyword>
<evidence type="ECO:0000256" key="1">
    <source>
        <dbReference type="SAM" id="Phobius"/>
    </source>
</evidence>
<organism evidence="2 3">
    <name type="scientific">Gigaspora margarita</name>
    <dbReference type="NCBI Taxonomy" id="4874"/>
    <lineage>
        <taxon>Eukaryota</taxon>
        <taxon>Fungi</taxon>
        <taxon>Fungi incertae sedis</taxon>
        <taxon>Mucoromycota</taxon>
        <taxon>Glomeromycotina</taxon>
        <taxon>Glomeromycetes</taxon>
        <taxon>Diversisporales</taxon>
        <taxon>Gigasporaceae</taxon>
        <taxon>Gigaspora</taxon>
    </lineage>
</organism>
<dbReference type="PROSITE" id="PS51257">
    <property type="entry name" value="PROKAR_LIPOPROTEIN"/>
    <property type="match status" value="1"/>
</dbReference>